<dbReference type="InterPro" id="IPR001845">
    <property type="entry name" value="HTH_ArsR_DNA-bd_dom"/>
</dbReference>
<dbReference type="EMBL" id="JASMWN010000003">
    <property type="protein sequence ID" value="MDU9003491.1"/>
    <property type="molecule type" value="Genomic_DNA"/>
</dbReference>
<dbReference type="PRINTS" id="PR00778">
    <property type="entry name" value="HTHARSR"/>
</dbReference>
<dbReference type="PROSITE" id="PS50987">
    <property type="entry name" value="HTH_ARSR_2"/>
    <property type="match status" value="1"/>
</dbReference>
<dbReference type="Gene3D" id="1.10.10.10">
    <property type="entry name" value="Winged helix-like DNA-binding domain superfamily/Winged helix DNA-binding domain"/>
    <property type="match status" value="1"/>
</dbReference>
<accession>A0ABU3VBD7</accession>
<gene>
    <name evidence="2" type="ORF">QO231_06445</name>
</gene>
<organism evidence="2 3">
    <name type="scientific">Sedimentitalea todarodis</name>
    <dbReference type="NCBI Taxonomy" id="1631240"/>
    <lineage>
        <taxon>Bacteria</taxon>
        <taxon>Pseudomonadati</taxon>
        <taxon>Pseudomonadota</taxon>
        <taxon>Alphaproteobacteria</taxon>
        <taxon>Rhodobacterales</taxon>
        <taxon>Paracoccaceae</taxon>
        <taxon>Sedimentitalea</taxon>
    </lineage>
</organism>
<dbReference type="NCBIfam" id="NF033788">
    <property type="entry name" value="HTH_metalloreg"/>
    <property type="match status" value="1"/>
</dbReference>
<dbReference type="PANTHER" id="PTHR38600">
    <property type="entry name" value="TRANSCRIPTIONAL REGULATORY PROTEIN"/>
    <property type="match status" value="1"/>
</dbReference>
<dbReference type="SUPFAM" id="SSF46785">
    <property type="entry name" value="Winged helix' DNA-binding domain"/>
    <property type="match status" value="1"/>
</dbReference>
<evidence type="ECO:0000313" key="3">
    <source>
        <dbReference type="Proteomes" id="UP001255416"/>
    </source>
</evidence>
<dbReference type="RefSeq" id="WP_316774419.1">
    <property type="nucleotide sequence ID" value="NZ_JASMWN010000003.1"/>
</dbReference>
<dbReference type="Pfam" id="PF12840">
    <property type="entry name" value="HTH_20"/>
    <property type="match status" value="1"/>
</dbReference>
<protein>
    <submittedName>
        <fullName evidence="2">Metalloregulator ArsR/SmtB family transcription factor</fullName>
    </submittedName>
</protein>
<dbReference type="PANTHER" id="PTHR38600:SF2">
    <property type="entry name" value="SLL0088 PROTEIN"/>
    <property type="match status" value="1"/>
</dbReference>
<dbReference type="Proteomes" id="UP001255416">
    <property type="component" value="Unassembled WGS sequence"/>
</dbReference>
<reference evidence="3" key="1">
    <citation type="submission" date="2023-05" db="EMBL/GenBank/DDBJ databases">
        <title>Sedimentitalea sp. nov. JM2-8.</title>
        <authorList>
            <person name="Huang J."/>
        </authorList>
    </citation>
    <scope>NUCLEOTIDE SEQUENCE [LARGE SCALE GENOMIC DNA]</scope>
    <source>
        <strain evidence="3">KHS03</strain>
    </source>
</reference>
<dbReference type="InterPro" id="IPR036388">
    <property type="entry name" value="WH-like_DNA-bd_sf"/>
</dbReference>
<sequence>MNTEPATDPTQSCFRALADPTRRDIVKLLSQTDMTIAQLTDQFDMTRAAVKKHLNVLSDGGLISVRPRGRERVNSLNTTGFAPVLSWLEYFDQFWDDRLADLKTAIEKDNS</sequence>
<dbReference type="CDD" id="cd00090">
    <property type="entry name" value="HTH_ARSR"/>
    <property type="match status" value="1"/>
</dbReference>
<dbReference type="InterPro" id="IPR011991">
    <property type="entry name" value="ArsR-like_HTH"/>
</dbReference>
<proteinExistence type="predicted"/>
<name>A0ABU3VBD7_9RHOB</name>
<keyword evidence="3" id="KW-1185">Reference proteome</keyword>
<feature type="domain" description="HTH arsR-type" evidence="1">
    <location>
        <begin position="2"/>
        <end position="96"/>
    </location>
</feature>
<evidence type="ECO:0000313" key="2">
    <source>
        <dbReference type="EMBL" id="MDU9003491.1"/>
    </source>
</evidence>
<dbReference type="InterPro" id="IPR036390">
    <property type="entry name" value="WH_DNA-bd_sf"/>
</dbReference>
<evidence type="ECO:0000259" key="1">
    <source>
        <dbReference type="PROSITE" id="PS50987"/>
    </source>
</evidence>
<comment type="caution">
    <text evidence="2">The sequence shown here is derived from an EMBL/GenBank/DDBJ whole genome shotgun (WGS) entry which is preliminary data.</text>
</comment>
<dbReference type="SMART" id="SM00418">
    <property type="entry name" value="HTH_ARSR"/>
    <property type="match status" value="1"/>
</dbReference>